<organism evidence="1 2">
    <name type="scientific">Actinomadura rubrobrunea</name>
    <dbReference type="NCBI Taxonomy" id="115335"/>
    <lineage>
        <taxon>Bacteria</taxon>
        <taxon>Bacillati</taxon>
        <taxon>Actinomycetota</taxon>
        <taxon>Actinomycetes</taxon>
        <taxon>Streptosporangiales</taxon>
        <taxon>Thermomonosporaceae</taxon>
        <taxon>Actinomadura</taxon>
    </lineage>
</organism>
<name>A0A9W6UUF1_9ACTN</name>
<comment type="caution">
    <text evidence="1">The sequence shown here is derived from an EMBL/GenBank/DDBJ whole genome shotgun (WGS) entry which is preliminary data.</text>
</comment>
<dbReference type="Proteomes" id="UP001165124">
    <property type="component" value="Unassembled WGS sequence"/>
</dbReference>
<keyword evidence="2" id="KW-1185">Reference proteome</keyword>
<accession>A0A9W6UUF1</accession>
<dbReference type="EMBL" id="BSRZ01000001">
    <property type="protein sequence ID" value="GLW62207.1"/>
    <property type="molecule type" value="Genomic_DNA"/>
</dbReference>
<proteinExistence type="predicted"/>
<dbReference type="AlphaFoldDB" id="A0A9W6UUF1"/>
<reference evidence="1" key="1">
    <citation type="submission" date="2023-02" db="EMBL/GenBank/DDBJ databases">
        <title>Actinomadura rubrobrunea NBRC 14622.</title>
        <authorList>
            <person name="Ichikawa N."/>
            <person name="Sato H."/>
            <person name="Tonouchi N."/>
        </authorList>
    </citation>
    <scope>NUCLEOTIDE SEQUENCE</scope>
    <source>
        <strain evidence="1">NBRC 14622</strain>
    </source>
</reference>
<sequence length="71" mass="7477">MRGRLQGVSAAIPDDTYDINVGRGGWRPSRGRPPGATAKVCSIEVCALSKGGTMLALTVRAPREEFDATGM</sequence>
<protein>
    <submittedName>
        <fullName evidence="1">Uncharacterized protein</fullName>
    </submittedName>
</protein>
<gene>
    <name evidence="1" type="ORF">Arub01_04510</name>
</gene>
<evidence type="ECO:0000313" key="1">
    <source>
        <dbReference type="EMBL" id="GLW62207.1"/>
    </source>
</evidence>
<evidence type="ECO:0000313" key="2">
    <source>
        <dbReference type="Proteomes" id="UP001165124"/>
    </source>
</evidence>